<keyword evidence="2" id="KW-1185">Reference proteome</keyword>
<dbReference type="Proteomes" id="UP001634393">
    <property type="component" value="Unassembled WGS sequence"/>
</dbReference>
<dbReference type="AlphaFoldDB" id="A0ABD3U758"/>
<organism evidence="1 2">
    <name type="scientific">Penstemon smallii</name>
    <dbReference type="NCBI Taxonomy" id="265156"/>
    <lineage>
        <taxon>Eukaryota</taxon>
        <taxon>Viridiplantae</taxon>
        <taxon>Streptophyta</taxon>
        <taxon>Embryophyta</taxon>
        <taxon>Tracheophyta</taxon>
        <taxon>Spermatophyta</taxon>
        <taxon>Magnoliopsida</taxon>
        <taxon>eudicotyledons</taxon>
        <taxon>Gunneridae</taxon>
        <taxon>Pentapetalae</taxon>
        <taxon>asterids</taxon>
        <taxon>lamiids</taxon>
        <taxon>Lamiales</taxon>
        <taxon>Plantaginaceae</taxon>
        <taxon>Cheloneae</taxon>
        <taxon>Penstemon</taxon>
    </lineage>
</organism>
<name>A0ABD3U758_9LAMI</name>
<comment type="caution">
    <text evidence="1">The sequence shown here is derived from an EMBL/GenBank/DDBJ whole genome shotgun (WGS) entry which is preliminary data.</text>
</comment>
<reference evidence="1 2" key="1">
    <citation type="submission" date="2024-12" db="EMBL/GenBank/DDBJ databases">
        <title>The unique morphological basis and parallel evolutionary history of personate flowers in Penstemon.</title>
        <authorList>
            <person name="Depatie T.H."/>
            <person name="Wessinger C.A."/>
        </authorList>
    </citation>
    <scope>NUCLEOTIDE SEQUENCE [LARGE SCALE GENOMIC DNA]</scope>
    <source>
        <strain evidence="1">WTNN_2</strain>
        <tissue evidence="1">Leaf</tissue>
    </source>
</reference>
<proteinExistence type="predicted"/>
<evidence type="ECO:0000313" key="2">
    <source>
        <dbReference type="Proteomes" id="UP001634393"/>
    </source>
</evidence>
<dbReference type="EMBL" id="JBJXBP010000002">
    <property type="protein sequence ID" value="KAL3844023.1"/>
    <property type="molecule type" value="Genomic_DNA"/>
</dbReference>
<sequence length="159" mass="17241">MDSGIVPVKSFDHKYSVSKVAISPSSSGILPCTELLPIANRLRLEKLPINLGKTPSKLFSLRCSSLNSVQLSKDDMKFKSPGLLFPSLFLLSATQSSFFVPSKDGTSPVKLFTFKASNISSEAFDTEEGILPVSKLCPIFNLCNLGKLINISSGRVPWS</sequence>
<accession>A0ABD3U758</accession>
<evidence type="ECO:0000313" key="1">
    <source>
        <dbReference type="EMBL" id="KAL3844023.1"/>
    </source>
</evidence>
<gene>
    <name evidence="1" type="ORF">ACJIZ3_001426</name>
</gene>
<protein>
    <submittedName>
        <fullName evidence="1">Uncharacterized protein</fullName>
    </submittedName>
</protein>